<protein>
    <recommendedName>
        <fullName evidence="9">L-ascorbate oxidase homolog</fullName>
    </recommendedName>
</protein>
<evidence type="ECO:0000256" key="3">
    <source>
        <dbReference type="SAM" id="SignalP"/>
    </source>
</evidence>
<reference evidence="7 8" key="1">
    <citation type="submission" date="2021-09" db="EMBL/GenBank/DDBJ databases">
        <title>Genomic insights and catalytic innovation underlie evolution of tropane alkaloids biosynthesis.</title>
        <authorList>
            <person name="Wang Y.-J."/>
            <person name="Tian T."/>
            <person name="Huang J.-P."/>
            <person name="Huang S.-X."/>
        </authorList>
    </citation>
    <scope>NUCLEOTIDE SEQUENCE [LARGE SCALE GENOMIC DNA]</scope>
    <source>
        <strain evidence="7">KIB-2018</strain>
        <tissue evidence="7">Leaf</tissue>
    </source>
</reference>
<dbReference type="Pfam" id="PF07732">
    <property type="entry name" value="Cu-oxidase_3"/>
    <property type="match status" value="1"/>
</dbReference>
<feature type="domain" description="Plastocyanin-like" evidence="6">
    <location>
        <begin position="31"/>
        <end position="144"/>
    </location>
</feature>
<evidence type="ECO:0000259" key="4">
    <source>
        <dbReference type="Pfam" id="PF00394"/>
    </source>
</evidence>
<dbReference type="InterPro" id="IPR008972">
    <property type="entry name" value="Cupredoxin"/>
</dbReference>
<dbReference type="InterPro" id="IPR045087">
    <property type="entry name" value="Cu-oxidase_fam"/>
</dbReference>
<accession>A0AAV8T0A1</accession>
<keyword evidence="3" id="KW-0732">Signal</keyword>
<feature type="domain" description="Plastocyanin-like" evidence="4">
    <location>
        <begin position="157"/>
        <end position="298"/>
    </location>
</feature>
<evidence type="ECO:0000313" key="8">
    <source>
        <dbReference type="Proteomes" id="UP001159364"/>
    </source>
</evidence>
<dbReference type="InterPro" id="IPR034271">
    <property type="entry name" value="CuRO_2_AO-like"/>
</dbReference>
<comment type="similarity">
    <text evidence="1">Belongs to the multicopper oxidase family.</text>
</comment>
<dbReference type="Pfam" id="PF00394">
    <property type="entry name" value="Cu-oxidase"/>
    <property type="match status" value="1"/>
</dbReference>
<keyword evidence="2" id="KW-0325">Glycoprotein</keyword>
<dbReference type="AlphaFoldDB" id="A0AAV8T0A1"/>
<organism evidence="7 8">
    <name type="scientific">Erythroxylum novogranatense</name>
    <dbReference type="NCBI Taxonomy" id="1862640"/>
    <lineage>
        <taxon>Eukaryota</taxon>
        <taxon>Viridiplantae</taxon>
        <taxon>Streptophyta</taxon>
        <taxon>Embryophyta</taxon>
        <taxon>Tracheophyta</taxon>
        <taxon>Spermatophyta</taxon>
        <taxon>Magnoliopsida</taxon>
        <taxon>eudicotyledons</taxon>
        <taxon>Gunneridae</taxon>
        <taxon>Pentapetalae</taxon>
        <taxon>rosids</taxon>
        <taxon>fabids</taxon>
        <taxon>Malpighiales</taxon>
        <taxon>Erythroxylaceae</taxon>
        <taxon>Erythroxylum</taxon>
    </lineage>
</organism>
<feature type="domain" description="Plastocyanin-like" evidence="5">
    <location>
        <begin position="381"/>
        <end position="522"/>
    </location>
</feature>
<feature type="chain" id="PRO_5043956197" description="L-ascorbate oxidase homolog" evidence="3">
    <location>
        <begin position="21"/>
        <end position="552"/>
    </location>
</feature>
<feature type="signal peptide" evidence="3">
    <location>
        <begin position="1"/>
        <end position="20"/>
    </location>
</feature>
<dbReference type="EMBL" id="JAIWQS010000007">
    <property type="protein sequence ID" value="KAJ8760166.1"/>
    <property type="molecule type" value="Genomic_DNA"/>
</dbReference>
<evidence type="ECO:0000259" key="6">
    <source>
        <dbReference type="Pfam" id="PF07732"/>
    </source>
</evidence>
<evidence type="ECO:0000259" key="5">
    <source>
        <dbReference type="Pfam" id="PF07731"/>
    </source>
</evidence>
<dbReference type="PANTHER" id="PTHR11709:SF27">
    <property type="entry name" value="OS01G0816700 PROTEIN"/>
    <property type="match status" value="1"/>
</dbReference>
<dbReference type="SUPFAM" id="SSF49503">
    <property type="entry name" value="Cupredoxins"/>
    <property type="match status" value="3"/>
</dbReference>
<dbReference type="PANTHER" id="PTHR11709">
    <property type="entry name" value="MULTI-COPPER OXIDASE"/>
    <property type="match status" value="1"/>
</dbReference>
<comment type="caution">
    <text evidence="7">The sequence shown here is derived from an EMBL/GenBank/DDBJ whole genome shotgun (WGS) entry which is preliminary data.</text>
</comment>
<dbReference type="InterPro" id="IPR001117">
    <property type="entry name" value="Cu-oxidase_2nd"/>
</dbReference>
<evidence type="ECO:0000256" key="1">
    <source>
        <dbReference type="ARBA" id="ARBA00010609"/>
    </source>
</evidence>
<dbReference type="CDD" id="cd13872">
    <property type="entry name" value="CuRO_2_AAO_like_1"/>
    <property type="match status" value="1"/>
</dbReference>
<evidence type="ECO:0000313" key="7">
    <source>
        <dbReference type="EMBL" id="KAJ8760166.1"/>
    </source>
</evidence>
<proteinExistence type="inferred from homology"/>
<dbReference type="GO" id="GO:0016491">
    <property type="term" value="F:oxidoreductase activity"/>
    <property type="evidence" value="ECO:0007669"/>
    <property type="project" value="InterPro"/>
</dbReference>
<dbReference type="InterPro" id="IPR011706">
    <property type="entry name" value="Cu-oxidase_C"/>
</dbReference>
<evidence type="ECO:0000256" key="2">
    <source>
        <dbReference type="ARBA" id="ARBA00023180"/>
    </source>
</evidence>
<keyword evidence="8" id="KW-1185">Reference proteome</keyword>
<dbReference type="InterPro" id="IPR011707">
    <property type="entry name" value="Cu-oxidase-like_N"/>
</dbReference>
<evidence type="ECO:0008006" key="9">
    <source>
        <dbReference type="Google" id="ProtNLM"/>
    </source>
</evidence>
<dbReference type="InterPro" id="IPR034273">
    <property type="entry name" value="CuRO_1_AAO-like"/>
</dbReference>
<dbReference type="Proteomes" id="UP001159364">
    <property type="component" value="Linkage Group LG07"/>
</dbReference>
<sequence>MTGGRVIFMLLLGAMLGARGEDPYLFFTWNITYGTLSPLGVPQQVILINNQFPGPVINSTSNNNIVVNVFNHLDEPFLLTWSGIQHRKNSWQDGVLGTNCPIQPGTNFTYRFQVKDQIGSYIYYPTTGMHRAAGGFGGLHVNSRLLIPVPYADPEDDYSVILNDWYIKSHTTLRNFLDSGRTLGRPDGVLINGKMARGDGKDEPLFTMKPGKTYKYRICNAGLRTSLNFRIQGHPMQLVEMEGSHVVQNMYESLDVHVGQCFSVLVTADQEPKDYYMVASTRFTKDVLIGKGIIRYTNGKGQASADATINEAPVGWAWSLNQFRSFRWNLTASAARPNPQGSYHYGAINITRTIKLVNSASRASGKLRYAINGVSHINPPTPLKLAEYFGVADKVFKYDTIQDNPGAEIGGDIVSQPNVLNTTFRNFVEIIFENHEKTLQSYHLDGYSFFAVAVEPGTWTPEKRKNYNILDAVSRNTIQVFPKSWAAILLTFDNAGMWNIRSEIWERTYLGQQLYVSVLSPERSLRDEYNIPDNALLCGIVKGMPKPQPYAV</sequence>
<dbReference type="CDD" id="cd13846">
    <property type="entry name" value="CuRO_1_AAO_like_1"/>
    <property type="match status" value="1"/>
</dbReference>
<name>A0AAV8T0A1_9ROSI</name>
<dbReference type="GO" id="GO:0005507">
    <property type="term" value="F:copper ion binding"/>
    <property type="evidence" value="ECO:0007669"/>
    <property type="project" value="InterPro"/>
</dbReference>
<dbReference type="Pfam" id="PF07731">
    <property type="entry name" value="Cu-oxidase_2"/>
    <property type="match status" value="1"/>
</dbReference>
<gene>
    <name evidence="7" type="ORF">K2173_011022</name>
</gene>
<dbReference type="Gene3D" id="2.60.40.420">
    <property type="entry name" value="Cupredoxins - blue copper proteins"/>
    <property type="match status" value="3"/>
</dbReference>